<dbReference type="Proteomes" id="UP000053424">
    <property type="component" value="Unassembled WGS sequence"/>
</dbReference>
<dbReference type="EMBL" id="KN831768">
    <property type="protein sequence ID" value="KIM49924.1"/>
    <property type="molecule type" value="Genomic_DNA"/>
</dbReference>
<evidence type="ECO:0000313" key="1">
    <source>
        <dbReference type="EMBL" id="KIM49924.1"/>
    </source>
</evidence>
<reference evidence="2" key="2">
    <citation type="submission" date="2015-01" db="EMBL/GenBank/DDBJ databases">
        <title>Evolutionary Origins and Diversification of the Mycorrhizal Mutualists.</title>
        <authorList>
            <consortium name="DOE Joint Genome Institute"/>
            <consortium name="Mycorrhizal Genomics Consortium"/>
            <person name="Kohler A."/>
            <person name="Kuo A."/>
            <person name="Nagy L.G."/>
            <person name="Floudas D."/>
            <person name="Copeland A."/>
            <person name="Barry K.W."/>
            <person name="Cichocki N."/>
            <person name="Veneault-Fourrey C."/>
            <person name="LaButti K."/>
            <person name="Lindquist E.A."/>
            <person name="Lipzen A."/>
            <person name="Lundell T."/>
            <person name="Morin E."/>
            <person name="Murat C."/>
            <person name="Riley R."/>
            <person name="Ohm R."/>
            <person name="Sun H."/>
            <person name="Tunlid A."/>
            <person name="Henrissat B."/>
            <person name="Grigoriev I.V."/>
            <person name="Hibbett D.S."/>
            <person name="Martin F."/>
        </authorList>
    </citation>
    <scope>NUCLEOTIDE SEQUENCE [LARGE SCALE GENOMIC DNA]</scope>
    <source>
        <strain evidence="2">h7</strain>
    </source>
</reference>
<keyword evidence="2" id="KW-1185">Reference proteome</keyword>
<dbReference type="AlphaFoldDB" id="A0A0C3D0I1"/>
<evidence type="ECO:0000313" key="2">
    <source>
        <dbReference type="Proteomes" id="UP000053424"/>
    </source>
</evidence>
<dbReference type="OrthoDB" id="3022813at2759"/>
<dbReference type="HOGENOM" id="CLU_662320_0_0_1"/>
<organism evidence="1 2">
    <name type="scientific">Hebeloma cylindrosporum</name>
    <dbReference type="NCBI Taxonomy" id="76867"/>
    <lineage>
        <taxon>Eukaryota</taxon>
        <taxon>Fungi</taxon>
        <taxon>Dikarya</taxon>
        <taxon>Basidiomycota</taxon>
        <taxon>Agaricomycotina</taxon>
        <taxon>Agaricomycetes</taxon>
        <taxon>Agaricomycetidae</taxon>
        <taxon>Agaricales</taxon>
        <taxon>Agaricineae</taxon>
        <taxon>Hymenogastraceae</taxon>
        <taxon>Hebeloma</taxon>
    </lineage>
</organism>
<proteinExistence type="predicted"/>
<reference evidence="1 2" key="1">
    <citation type="submission" date="2014-04" db="EMBL/GenBank/DDBJ databases">
        <authorList>
            <consortium name="DOE Joint Genome Institute"/>
            <person name="Kuo A."/>
            <person name="Gay G."/>
            <person name="Dore J."/>
            <person name="Kohler A."/>
            <person name="Nagy L.G."/>
            <person name="Floudas D."/>
            <person name="Copeland A."/>
            <person name="Barry K.W."/>
            <person name="Cichocki N."/>
            <person name="Veneault-Fourrey C."/>
            <person name="LaButti K."/>
            <person name="Lindquist E.A."/>
            <person name="Lipzen A."/>
            <person name="Lundell T."/>
            <person name="Morin E."/>
            <person name="Murat C."/>
            <person name="Sun H."/>
            <person name="Tunlid A."/>
            <person name="Henrissat B."/>
            <person name="Grigoriev I.V."/>
            <person name="Hibbett D.S."/>
            <person name="Martin F."/>
            <person name="Nordberg H.P."/>
            <person name="Cantor M.N."/>
            <person name="Hua S.X."/>
        </authorList>
    </citation>
    <scope>NUCLEOTIDE SEQUENCE [LARGE SCALE GENOMIC DNA]</scope>
    <source>
        <strain evidence="2">h7</strain>
    </source>
</reference>
<protein>
    <recommendedName>
        <fullName evidence="3">F-box domain-containing protein</fullName>
    </recommendedName>
</protein>
<sequence>MDILESTLDIPLEILELIIDEVAHRNDKETLKTISLSSRRFVDHCQKKLFHTIDLADKCIYGEDYYRRLHRILSQRPKFCSYVRDLRLVDSYVWDQSKDWVWLANEESICDVLGILPNLHSFSLTFKTGQPKWTSFNSYLRQALLDLAKRPSIVRYSLNRISDFTPSLLVTLLMVKNLELHDVQMNEVHLTSSLAVVQGIASTSIPRLESLVLRVPSASTVHIIHTILSLYPIPMLRSLHVVFVNDTDDALVTELWALLQWSAPSLTELQWRPSIRTNVLASRPPRPIDIGILCQLETLHFLVNFHALPVFTELLAMLAQVSSNTAFRALVIECQFLKVVELVACASDWLSLDTTLTRPVFNGLRSVVFYVRTRPVASMKASARAILLEQLPGARAKGVTLSFYTDLY</sequence>
<accession>A0A0C3D0I1</accession>
<name>A0A0C3D0I1_HEBCY</name>
<evidence type="ECO:0008006" key="3">
    <source>
        <dbReference type="Google" id="ProtNLM"/>
    </source>
</evidence>
<gene>
    <name evidence="1" type="ORF">M413DRAFT_439052</name>
</gene>